<organism evidence="1 2">
    <name type="scientific">Mycena chlorophos</name>
    <name type="common">Agaric fungus</name>
    <name type="synonym">Agaricus chlorophos</name>
    <dbReference type="NCBI Taxonomy" id="658473"/>
    <lineage>
        <taxon>Eukaryota</taxon>
        <taxon>Fungi</taxon>
        <taxon>Dikarya</taxon>
        <taxon>Basidiomycota</taxon>
        <taxon>Agaricomycotina</taxon>
        <taxon>Agaricomycetes</taxon>
        <taxon>Agaricomycetidae</taxon>
        <taxon>Agaricales</taxon>
        <taxon>Marasmiineae</taxon>
        <taxon>Mycenaceae</taxon>
        <taxon>Mycena</taxon>
    </lineage>
</organism>
<protein>
    <submittedName>
        <fullName evidence="1">Uncharacterized protein</fullName>
    </submittedName>
</protein>
<keyword evidence="2" id="KW-1185">Reference proteome</keyword>
<dbReference type="Proteomes" id="UP000815677">
    <property type="component" value="Unassembled WGS sequence"/>
</dbReference>
<evidence type="ECO:0000313" key="2">
    <source>
        <dbReference type="Proteomes" id="UP000815677"/>
    </source>
</evidence>
<reference evidence="1" key="1">
    <citation type="submission" date="2014-09" db="EMBL/GenBank/DDBJ databases">
        <title>Genome sequence of the luminous mushroom Mycena chlorophos for searching fungal bioluminescence genes.</title>
        <authorList>
            <person name="Tanaka Y."/>
            <person name="Kasuga D."/>
            <person name="Oba Y."/>
            <person name="Hase S."/>
            <person name="Sato K."/>
            <person name="Oba Y."/>
            <person name="Sakakibara Y."/>
        </authorList>
    </citation>
    <scope>NUCLEOTIDE SEQUENCE</scope>
</reference>
<name>A0ABQ0LV27_MYCCL</name>
<proteinExistence type="predicted"/>
<accession>A0ABQ0LV27</accession>
<gene>
    <name evidence="1" type="ORF">MCHLO_11761</name>
</gene>
<evidence type="ECO:0000313" key="1">
    <source>
        <dbReference type="EMBL" id="GAT54943.1"/>
    </source>
</evidence>
<dbReference type="EMBL" id="DF848815">
    <property type="protein sequence ID" value="GAT54943.1"/>
    <property type="molecule type" value="Genomic_DNA"/>
</dbReference>
<sequence>MSFDLVAELIDSALHNFARLGLNAVEVQARIERAWGLDFGELEDHLRCFDDAEDLLADKRLAIIPSTTDIDPLYARLLDISEEPRPYIMDTYNDRTSFIYLTLPIDPADPFVAYRVKSTTPPHIVALMTDVRIARFAAGHAATMETRRRLIQTQNLLGLESFSNSHTLDRLGRLRTAWTWTRRVPPSFRAMFPRNVAPISRRAATAISSVSEDDLPSDSDVEEDSNPAWVPELEAWRAQVSSSKDEEKLSLGVVELGISEEIPYLERVIPARALTI</sequence>